<dbReference type="SUPFAM" id="SSF52047">
    <property type="entry name" value="RNI-like"/>
    <property type="match status" value="1"/>
</dbReference>
<dbReference type="SUPFAM" id="SSF81383">
    <property type="entry name" value="F-box domain"/>
    <property type="match status" value="1"/>
</dbReference>
<dbReference type="EMBL" id="JBANRG010000038">
    <property type="protein sequence ID" value="KAK7448467.1"/>
    <property type="molecule type" value="Genomic_DNA"/>
</dbReference>
<evidence type="ECO:0000313" key="4">
    <source>
        <dbReference type="Proteomes" id="UP001498398"/>
    </source>
</evidence>
<comment type="caution">
    <text evidence="3">The sequence shown here is derived from an EMBL/GenBank/DDBJ whole genome shotgun (WGS) entry which is preliminary data.</text>
</comment>
<sequence>MHCIFELPELLRIVFQNLGRADQVRCALVNSIWSETALDEIWYKVDDLRVLFNALSPVEKNGKKHEFNPQPHSRHWARFEAKYCSRVHILHHSTSTKNDIAPLLNVILRIRSLRPILPKLHRLKWDGTARGFDDMIIFMHDGVRECVLVDDEVDNSVELEDLSETIHYKMPMLTLLEIDMFPHAKYLEPLIGLIKNLPDLTSLELPAFEETSKILPHVFDIPNLKHMRFMASLVGSDRTISVSDVGPYMESFGDNANFDLPSQLEEIALRCVSISAVAGFFRFRGLTSLLHLCQVRITSSILEEPAAVRDLFKALSQTCRRLTHVTFTHLSRVSKRVLDTKASDRPALTPRDIVSFDKIRDILLCTEMVDFSFCHPYGLSITDADVEEVASSWPKLKLIVLGSYPARRIDQGLIEKPSFRSYFSFIEKCPSIEEIHLLIDTTVPFTPHKIYSISRSLRVIGVGLSELEDEYSFAMLLSHLCGPRCSLHYDPEQRFLKLDGNEIYEKWKAVGTLLPLINGLKARVSDTIDEKDRRIRYLEEEVNRLQSEQGVEEI</sequence>
<dbReference type="InterPro" id="IPR036047">
    <property type="entry name" value="F-box-like_dom_sf"/>
</dbReference>
<dbReference type="InterPro" id="IPR001810">
    <property type="entry name" value="F-box_dom"/>
</dbReference>
<dbReference type="Gene3D" id="3.80.10.10">
    <property type="entry name" value="Ribonuclease Inhibitor"/>
    <property type="match status" value="1"/>
</dbReference>
<name>A0ABR1J2T3_9AGAR</name>
<dbReference type="Pfam" id="PF00646">
    <property type="entry name" value="F-box"/>
    <property type="match status" value="1"/>
</dbReference>
<gene>
    <name evidence="3" type="ORF">VKT23_013729</name>
</gene>
<dbReference type="Proteomes" id="UP001498398">
    <property type="component" value="Unassembled WGS sequence"/>
</dbReference>
<reference evidence="3 4" key="1">
    <citation type="submission" date="2024-01" db="EMBL/GenBank/DDBJ databases">
        <title>A draft genome for the cacao thread blight pathogen Marasmiellus scandens.</title>
        <authorList>
            <person name="Baruah I.K."/>
            <person name="Leung J."/>
            <person name="Bukari Y."/>
            <person name="Amoako-Attah I."/>
            <person name="Meinhardt L.W."/>
            <person name="Bailey B.A."/>
            <person name="Cohen S.P."/>
        </authorList>
    </citation>
    <scope>NUCLEOTIDE SEQUENCE [LARGE SCALE GENOMIC DNA]</scope>
    <source>
        <strain evidence="3 4">GH-19</strain>
    </source>
</reference>
<accession>A0ABR1J2T3</accession>
<evidence type="ECO:0000313" key="3">
    <source>
        <dbReference type="EMBL" id="KAK7448467.1"/>
    </source>
</evidence>
<evidence type="ECO:0000259" key="2">
    <source>
        <dbReference type="Pfam" id="PF00646"/>
    </source>
</evidence>
<evidence type="ECO:0000256" key="1">
    <source>
        <dbReference type="SAM" id="Coils"/>
    </source>
</evidence>
<keyword evidence="1" id="KW-0175">Coiled coil</keyword>
<dbReference type="InterPro" id="IPR032675">
    <property type="entry name" value="LRR_dom_sf"/>
</dbReference>
<feature type="coiled-coil region" evidence="1">
    <location>
        <begin position="521"/>
        <end position="548"/>
    </location>
</feature>
<keyword evidence="4" id="KW-1185">Reference proteome</keyword>
<feature type="domain" description="F-box" evidence="2">
    <location>
        <begin position="6"/>
        <end position="38"/>
    </location>
</feature>
<organism evidence="3 4">
    <name type="scientific">Marasmiellus scandens</name>
    <dbReference type="NCBI Taxonomy" id="2682957"/>
    <lineage>
        <taxon>Eukaryota</taxon>
        <taxon>Fungi</taxon>
        <taxon>Dikarya</taxon>
        <taxon>Basidiomycota</taxon>
        <taxon>Agaricomycotina</taxon>
        <taxon>Agaricomycetes</taxon>
        <taxon>Agaricomycetidae</taxon>
        <taxon>Agaricales</taxon>
        <taxon>Marasmiineae</taxon>
        <taxon>Omphalotaceae</taxon>
        <taxon>Marasmiellus</taxon>
    </lineage>
</organism>
<protein>
    <recommendedName>
        <fullName evidence="2">F-box domain-containing protein</fullName>
    </recommendedName>
</protein>
<proteinExistence type="predicted"/>